<feature type="region of interest" description="Disordered" evidence="1">
    <location>
        <begin position="714"/>
        <end position="775"/>
    </location>
</feature>
<evidence type="ECO:0000313" key="4">
    <source>
        <dbReference type="Proteomes" id="UP000826195"/>
    </source>
</evidence>
<comment type="caution">
    <text evidence="3">The sequence shown here is derived from an EMBL/GenBank/DDBJ whole genome shotgun (WGS) entry which is preliminary data.</text>
</comment>
<dbReference type="EMBL" id="JAHXZJ010001864">
    <property type="protein sequence ID" value="KAH0548717.1"/>
    <property type="molecule type" value="Genomic_DNA"/>
</dbReference>
<gene>
    <name evidence="3" type="ORF">KQX54_001656</name>
</gene>
<organism evidence="3 4">
    <name type="scientific">Cotesia glomerata</name>
    <name type="common">Lepidopteran parasitic wasp</name>
    <name type="synonym">Apanteles glomeratus</name>
    <dbReference type="NCBI Taxonomy" id="32391"/>
    <lineage>
        <taxon>Eukaryota</taxon>
        <taxon>Metazoa</taxon>
        <taxon>Ecdysozoa</taxon>
        <taxon>Arthropoda</taxon>
        <taxon>Hexapoda</taxon>
        <taxon>Insecta</taxon>
        <taxon>Pterygota</taxon>
        <taxon>Neoptera</taxon>
        <taxon>Endopterygota</taxon>
        <taxon>Hymenoptera</taxon>
        <taxon>Apocrita</taxon>
        <taxon>Ichneumonoidea</taxon>
        <taxon>Braconidae</taxon>
        <taxon>Microgastrinae</taxon>
        <taxon>Cotesia</taxon>
    </lineage>
</organism>
<protein>
    <submittedName>
        <fullName evidence="3">Uncharacterized protein</fullName>
    </submittedName>
</protein>
<keyword evidence="2" id="KW-0812">Transmembrane</keyword>
<feature type="transmembrane region" description="Helical" evidence="2">
    <location>
        <begin position="48"/>
        <end position="67"/>
    </location>
</feature>
<accession>A0AAV7IBT7</accession>
<keyword evidence="2" id="KW-0472">Membrane</keyword>
<feature type="compositionally biased region" description="Basic and acidic residues" evidence="1">
    <location>
        <begin position="737"/>
        <end position="750"/>
    </location>
</feature>
<dbReference type="AlphaFoldDB" id="A0AAV7IBT7"/>
<keyword evidence="4" id="KW-1185">Reference proteome</keyword>
<sequence length="930" mass="106652">MRWQIGGNIRPVRLVCELNWKECPYAILNYMWSEIVTDVVDCVTNESVLLRIIILLLVSTILIHTIWSRLKSLNESVLTKETLNDVGYKLQDLELRVNILTYKMQYGTWPLPEQIKGTSIEGHKQNIRLTLSDNRWFNKCLKSPRDNYNNNSRARKPKSANADKRFNYRHKINDSEKLHRRKSDKMIVSVQDKNDFESNLQLVDKSNNNSSTSINSSGKSSAKKFTFDSSIYSIYSETILKSSQKQITTKESLADVQQRLEKLQTVLKSYSQDDLLVVESSDGNKREEFREFLKELSDLRTDTESDTSKIDFDKVKSIDNEFDGKEENITDGDNNKFKLNYNSSLISKENLGFDDNKELKQAVINQFYLENNLEVDNCELNYVKPKLLDIINEEQSESSCTEKISKSMLGFKKISEESEISLDSVSSKDVSRDESLVMIQQFNPLIDLEKDDNYENKLLSSSSFDQFGFEESLDSIDTKIDGEFLKSIEDNKNLLEEMEASGNKKFLQVQEIINKDNDKKINYLSGIEINNSEEDLINLNDEVEVNVEVKVDNDKIDSFMKLNLMDEDKLEDLNLSDEPLTARTVINETSRNGNKNLIELEQMRFEALAQVENSWAVGITKTISEASMINLDCMDEESKLSEIKSLNVLSKESSIYLTVDSISDLSEDKSREEMNLSESFKLEDERVRSDESTGLLSGDMFRQSLLDSELNLSDSKSNASNFSDKKSASNSQQLKVSEIDTKVFDKDKSKNKNKNTGYSKKGVTRSNSNLTRDNDERRIINLQRRSKSYVTPRKVEASPRISGTGKLAYNSRSRESMNKLSKSCIPVLKNRLERKDEYRPKSPARGPLTVSVSLENSNQNIPVITEGTFRKSVIKRNCQSTNKNNEFIMKDQTIIYVNVVADNDNCVTKVIDPKTFLEYIKDRELSVQEF</sequence>
<reference evidence="3 4" key="1">
    <citation type="journal article" date="2021" name="J. Hered.">
        <title>A chromosome-level genome assembly of the parasitoid wasp, Cotesia glomerata (Hymenoptera: Braconidae).</title>
        <authorList>
            <person name="Pinto B.J."/>
            <person name="Weis J.J."/>
            <person name="Gamble T."/>
            <person name="Ode P.J."/>
            <person name="Paul R."/>
            <person name="Zaspel J.M."/>
        </authorList>
    </citation>
    <scope>NUCLEOTIDE SEQUENCE [LARGE SCALE GENOMIC DNA]</scope>
    <source>
        <strain evidence="3">CgM1</strain>
    </source>
</reference>
<evidence type="ECO:0000256" key="1">
    <source>
        <dbReference type="SAM" id="MobiDB-lite"/>
    </source>
</evidence>
<evidence type="ECO:0000256" key="2">
    <source>
        <dbReference type="SAM" id="Phobius"/>
    </source>
</evidence>
<evidence type="ECO:0000313" key="3">
    <source>
        <dbReference type="EMBL" id="KAH0548717.1"/>
    </source>
</evidence>
<proteinExistence type="predicted"/>
<dbReference type="Proteomes" id="UP000826195">
    <property type="component" value="Unassembled WGS sequence"/>
</dbReference>
<name>A0AAV7IBT7_COTGL</name>
<keyword evidence="2" id="KW-1133">Transmembrane helix</keyword>